<evidence type="ECO:0000259" key="6">
    <source>
        <dbReference type="Pfam" id="PF03828"/>
    </source>
</evidence>
<dbReference type="Pfam" id="PF22600">
    <property type="entry name" value="MTPAP-like_central"/>
    <property type="match status" value="1"/>
</dbReference>
<dbReference type="EC" id="2.7.7.19" evidence="2"/>
<gene>
    <name evidence="8" type="ORF">CONPUDRAFT_47123</name>
</gene>
<comment type="similarity">
    <text evidence="1">Belongs to the DNA polymerase type-B-like family.</text>
</comment>
<comment type="caution">
    <text evidence="8">The sequence shown here is derived from an EMBL/GenBank/DDBJ whole genome shotgun (WGS) entry which is preliminary data.</text>
</comment>
<reference evidence="9" key="1">
    <citation type="journal article" date="2012" name="Science">
        <title>The Paleozoic origin of enzymatic lignin decomposition reconstructed from 31 fungal genomes.</title>
        <authorList>
            <person name="Floudas D."/>
            <person name="Binder M."/>
            <person name="Riley R."/>
            <person name="Barry K."/>
            <person name="Blanchette R.A."/>
            <person name="Henrissat B."/>
            <person name="Martinez A.T."/>
            <person name="Otillar R."/>
            <person name="Spatafora J.W."/>
            <person name="Yadav J.S."/>
            <person name="Aerts A."/>
            <person name="Benoit I."/>
            <person name="Boyd A."/>
            <person name="Carlson A."/>
            <person name="Copeland A."/>
            <person name="Coutinho P.M."/>
            <person name="de Vries R.P."/>
            <person name="Ferreira P."/>
            <person name="Findley K."/>
            <person name="Foster B."/>
            <person name="Gaskell J."/>
            <person name="Glotzer D."/>
            <person name="Gorecki P."/>
            <person name="Heitman J."/>
            <person name="Hesse C."/>
            <person name="Hori C."/>
            <person name="Igarashi K."/>
            <person name="Jurgens J.A."/>
            <person name="Kallen N."/>
            <person name="Kersten P."/>
            <person name="Kohler A."/>
            <person name="Kuees U."/>
            <person name="Kumar T.K.A."/>
            <person name="Kuo A."/>
            <person name="LaButti K."/>
            <person name="Larrondo L.F."/>
            <person name="Lindquist E."/>
            <person name="Ling A."/>
            <person name="Lombard V."/>
            <person name="Lucas S."/>
            <person name="Lundell T."/>
            <person name="Martin R."/>
            <person name="McLaughlin D.J."/>
            <person name="Morgenstern I."/>
            <person name="Morin E."/>
            <person name="Murat C."/>
            <person name="Nagy L.G."/>
            <person name="Nolan M."/>
            <person name="Ohm R.A."/>
            <person name="Patyshakuliyeva A."/>
            <person name="Rokas A."/>
            <person name="Ruiz-Duenas F.J."/>
            <person name="Sabat G."/>
            <person name="Salamov A."/>
            <person name="Samejima M."/>
            <person name="Schmutz J."/>
            <person name="Slot J.C."/>
            <person name="St John F."/>
            <person name="Stenlid J."/>
            <person name="Sun H."/>
            <person name="Sun S."/>
            <person name="Syed K."/>
            <person name="Tsang A."/>
            <person name="Wiebenga A."/>
            <person name="Young D."/>
            <person name="Pisabarro A."/>
            <person name="Eastwood D.C."/>
            <person name="Martin F."/>
            <person name="Cullen D."/>
            <person name="Grigoriev I.V."/>
            <person name="Hibbett D.S."/>
        </authorList>
    </citation>
    <scope>NUCLEOTIDE SEQUENCE [LARGE SCALE GENOMIC DNA]</scope>
    <source>
        <strain evidence="9">RWD-64-598 SS2</strain>
    </source>
</reference>
<dbReference type="RefSeq" id="XP_007763991.1">
    <property type="nucleotide sequence ID" value="XM_007765801.1"/>
</dbReference>
<organism evidence="8 9">
    <name type="scientific">Coniophora puteana (strain RWD-64-598)</name>
    <name type="common">Brown rot fungus</name>
    <dbReference type="NCBI Taxonomy" id="741705"/>
    <lineage>
        <taxon>Eukaryota</taxon>
        <taxon>Fungi</taxon>
        <taxon>Dikarya</taxon>
        <taxon>Basidiomycota</taxon>
        <taxon>Agaricomycotina</taxon>
        <taxon>Agaricomycetes</taxon>
        <taxon>Agaricomycetidae</taxon>
        <taxon>Boletales</taxon>
        <taxon>Coniophorineae</taxon>
        <taxon>Coniophoraceae</taxon>
        <taxon>Coniophora</taxon>
    </lineage>
</organism>
<evidence type="ECO:0000313" key="9">
    <source>
        <dbReference type="Proteomes" id="UP000053558"/>
    </source>
</evidence>
<dbReference type="Proteomes" id="UP000053558">
    <property type="component" value="Unassembled WGS sequence"/>
</dbReference>
<dbReference type="InterPro" id="IPR043519">
    <property type="entry name" value="NT_sf"/>
</dbReference>
<evidence type="ECO:0000256" key="4">
    <source>
        <dbReference type="ARBA" id="ARBA00022842"/>
    </source>
</evidence>
<feature type="compositionally biased region" description="Acidic residues" evidence="5">
    <location>
        <begin position="534"/>
        <end position="572"/>
    </location>
</feature>
<feature type="compositionally biased region" description="Basic and acidic residues" evidence="5">
    <location>
        <begin position="59"/>
        <end position="76"/>
    </location>
</feature>
<dbReference type="GO" id="GO:1990817">
    <property type="term" value="F:poly(A) RNA polymerase activity"/>
    <property type="evidence" value="ECO:0007669"/>
    <property type="project" value="UniProtKB-EC"/>
</dbReference>
<keyword evidence="4" id="KW-0460">Magnesium</keyword>
<dbReference type="InterPro" id="IPR045862">
    <property type="entry name" value="Trf4-like"/>
</dbReference>
<evidence type="ECO:0000256" key="2">
    <source>
        <dbReference type="ARBA" id="ARBA00012388"/>
    </source>
</evidence>
<dbReference type="GO" id="GO:0005730">
    <property type="term" value="C:nucleolus"/>
    <property type="evidence" value="ECO:0007669"/>
    <property type="project" value="TreeGrafter"/>
</dbReference>
<evidence type="ECO:0000259" key="7">
    <source>
        <dbReference type="Pfam" id="PF22600"/>
    </source>
</evidence>
<dbReference type="Gene3D" id="3.30.460.10">
    <property type="entry name" value="Beta Polymerase, domain 2"/>
    <property type="match status" value="1"/>
</dbReference>
<feature type="region of interest" description="Disordered" evidence="5">
    <location>
        <begin position="1"/>
        <end position="76"/>
    </location>
</feature>
<dbReference type="GO" id="GO:0043634">
    <property type="term" value="P:polyadenylation-dependent ncRNA catabolic process"/>
    <property type="evidence" value="ECO:0007669"/>
    <property type="project" value="TreeGrafter"/>
</dbReference>
<dbReference type="GeneID" id="19207183"/>
<dbReference type="OrthoDB" id="273917at2759"/>
<dbReference type="CDD" id="cd05402">
    <property type="entry name" value="NT_PAP_TUTase"/>
    <property type="match status" value="1"/>
</dbReference>
<evidence type="ECO:0000256" key="1">
    <source>
        <dbReference type="ARBA" id="ARBA00008593"/>
    </source>
</evidence>
<dbReference type="GO" id="GO:0046872">
    <property type="term" value="F:metal ion binding"/>
    <property type="evidence" value="ECO:0007669"/>
    <property type="project" value="UniProtKB-KW"/>
</dbReference>
<name>A0A5M3N143_CONPW</name>
<dbReference type="GO" id="GO:0010605">
    <property type="term" value="P:negative regulation of macromolecule metabolic process"/>
    <property type="evidence" value="ECO:0007669"/>
    <property type="project" value="UniProtKB-ARBA"/>
</dbReference>
<evidence type="ECO:0000256" key="3">
    <source>
        <dbReference type="ARBA" id="ARBA00022723"/>
    </source>
</evidence>
<feature type="domain" description="PAP-associated" evidence="6">
    <location>
        <begin position="348"/>
        <end position="406"/>
    </location>
</feature>
<evidence type="ECO:0000256" key="5">
    <source>
        <dbReference type="SAM" id="MobiDB-lite"/>
    </source>
</evidence>
<accession>A0A5M3N143</accession>
<dbReference type="SUPFAM" id="SSF81301">
    <property type="entry name" value="Nucleotidyltransferase"/>
    <property type="match status" value="1"/>
</dbReference>
<proteinExistence type="inferred from homology"/>
<dbReference type="GO" id="GO:0003729">
    <property type="term" value="F:mRNA binding"/>
    <property type="evidence" value="ECO:0007669"/>
    <property type="project" value="TreeGrafter"/>
</dbReference>
<dbReference type="SUPFAM" id="SSF81631">
    <property type="entry name" value="PAP/OAS1 substrate-binding domain"/>
    <property type="match status" value="1"/>
</dbReference>
<dbReference type="GO" id="GO:0031499">
    <property type="term" value="C:TRAMP complex"/>
    <property type="evidence" value="ECO:0007669"/>
    <property type="project" value="TreeGrafter"/>
</dbReference>
<dbReference type="KEGG" id="cput:CONPUDRAFT_47123"/>
<dbReference type="AlphaFoldDB" id="A0A5M3N143"/>
<dbReference type="Pfam" id="PF03828">
    <property type="entry name" value="PAP_assoc"/>
    <property type="match status" value="1"/>
</dbReference>
<evidence type="ECO:0000313" key="8">
    <source>
        <dbReference type="EMBL" id="EIW84734.1"/>
    </source>
</evidence>
<dbReference type="EMBL" id="JH711574">
    <property type="protein sequence ID" value="EIW84734.1"/>
    <property type="molecule type" value="Genomic_DNA"/>
</dbReference>
<dbReference type="GO" id="GO:0031123">
    <property type="term" value="P:RNA 3'-end processing"/>
    <property type="evidence" value="ECO:0007669"/>
    <property type="project" value="TreeGrafter"/>
</dbReference>
<dbReference type="OMA" id="DWDSCRN"/>
<dbReference type="Gene3D" id="1.10.1410.10">
    <property type="match status" value="1"/>
</dbReference>
<feature type="compositionally biased region" description="Acidic residues" evidence="5">
    <location>
        <begin position="30"/>
        <end position="42"/>
    </location>
</feature>
<protein>
    <recommendedName>
        <fullName evidence="2">polynucleotide adenylyltransferase</fullName>
        <ecNumber evidence="2">2.7.7.19</ecNumber>
    </recommendedName>
</protein>
<keyword evidence="9" id="KW-1185">Reference proteome</keyword>
<dbReference type="PANTHER" id="PTHR23092">
    <property type="entry name" value="POLY(A) RNA POLYMERASE"/>
    <property type="match status" value="1"/>
</dbReference>
<keyword evidence="3" id="KW-0479">Metal-binding</keyword>
<dbReference type="PANTHER" id="PTHR23092:SF15">
    <property type="entry name" value="INACTIVE NON-CANONICAL POLY(A) RNA POLYMERASE PROTEIN TRF4-2-RELATED"/>
    <property type="match status" value="1"/>
</dbReference>
<sequence>MHGEASEPPTKRARKNSDVKGKGKAKADDEPIPEDGELEWEGESFAQGDDFIPFFADDESPRSTRKERAPEREWDVGKNRRDWDRDRDRTRDRDRDRERDRGAKRSYDFVFDEDELVGRAYGHDRGRAPSRKTPWVHLVDWDGCHNVAEMFHREVEAFVDYMSPTSIEDEIRGLVVKLVGKAVTSAFPDAKVLPFGSYGTKLYLPSGDIDLVIESDSMQYVPKNSVLHSLANVLKRAGIADKVTIIAKAKVPIVKFITRHGRLNVDISINQSNGLVAGQIVNGFLADMRGCGRALRALVMVAKAFLGQRGMNEVYTGGLGSYSIVCMAISFLQMHPKIRRGEIDAERNLGVLVMEFFELYGRYFNYEQVGISIKNGGKYFSKLKRGWLDFGKRGLLSIEDPTDSSNDISRGSYAIAKVRQTLAGAHEIMTTTAFLRAGSLSARREGRSVSLRGNGKGKDKSDPAEMSILSTILGVTQETINNRRLLQEVYDDRALHELLGVSPKPSVSMDTTASRNNKRQGESSRRGAASVEEAWGEAEIDFVGEDAVEGIEDGAGEDDEDGEDDDDDDDDEGRYGIQKRKSRPHQPDIVFISDEDDHTSGLSAEEAEYARGAPDLDSGSDSDSDGGRSSVKGRESAKVERASARRSYWLAKGVPNGYDEDSS</sequence>
<feature type="domain" description="Poly(A) RNA polymerase mitochondrial-like central palm" evidence="7">
    <location>
        <begin position="152"/>
        <end position="282"/>
    </location>
</feature>
<dbReference type="InterPro" id="IPR002058">
    <property type="entry name" value="PAP_assoc"/>
</dbReference>
<feature type="compositionally biased region" description="Basic and acidic residues" evidence="5">
    <location>
        <begin position="632"/>
        <end position="643"/>
    </location>
</feature>
<dbReference type="InterPro" id="IPR054708">
    <property type="entry name" value="MTPAP-like_central"/>
</dbReference>
<dbReference type="FunFam" id="1.10.1410.10:FF:000003">
    <property type="entry name" value="non-canonical poly(A) RNA polymerase PAPD7"/>
    <property type="match status" value="1"/>
</dbReference>
<feature type="region of interest" description="Disordered" evidence="5">
    <location>
        <begin position="501"/>
        <end position="663"/>
    </location>
</feature>
<feature type="compositionally biased region" description="Basic and acidic residues" evidence="5">
    <location>
        <begin position="15"/>
        <end position="29"/>
    </location>
</feature>